<protein>
    <recommendedName>
        <fullName evidence="5">Tetratricopeptide repeat protein</fullName>
    </recommendedName>
</protein>
<keyword evidence="4" id="KW-1185">Reference proteome</keyword>
<keyword evidence="2" id="KW-0732">Signal</keyword>
<evidence type="ECO:0008006" key="5">
    <source>
        <dbReference type="Google" id="ProtNLM"/>
    </source>
</evidence>
<dbReference type="EMBL" id="BLTE01000004">
    <property type="protein sequence ID" value="GFK93326.1"/>
    <property type="molecule type" value="Genomic_DNA"/>
</dbReference>
<reference evidence="3 4" key="2">
    <citation type="submission" date="2020-05" db="EMBL/GenBank/DDBJ databases">
        <title>Draft genome sequence of Desulfovibrio sp. strainFSS-1.</title>
        <authorList>
            <person name="Shimoshige H."/>
            <person name="Kobayashi H."/>
            <person name="Maekawa T."/>
        </authorList>
    </citation>
    <scope>NUCLEOTIDE SEQUENCE [LARGE SCALE GENOMIC DNA]</scope>
    <source>
        <strain evidence="3 4">SIID29052-01</strain>
    </source>
</reference>
<dbReference type="PROSITE" id="PS50005">
    <property type="entry name" value="TPR"/>
    <property type="match status" value="1"/>
</dbReference>
<feature type="signal peptide" evidence="2">
    <location>
        <begin position="1"/>
        <end position="28"/>
    </location>
</feature>
<dbReference type="InterPro" id="IPR019734">
    <property type="entry name" value="TPR_rpt"/>
</dbReference>
<dbReference type="RefSeq" id="WP_173082249.1">
    <property type="nucleotide sequence ID" value="NZ_BLTE01000004.1"/>
</dbReference>
<reference evidence="3 4" key="1">
    <citation type="submission" date="2020-04" db="EMBL/GenBank/DDBJ databases">
        <authorList>
            <consortium name="Desulfovibrio sp. FSS-1 genome sequencing consortium"/>
            <person name="Shimoshige H."/>
            <person name="Kobayashi H."/>
            <person name="Maekawa T."/>
        </authorList>
    </citation>
    <scope>NUCLEOTIDE SEQUENCE [LARGE SCALE GENOMIC DNA]</scope>
    <source>
        <strain evidence="3 4">SIID29052-01</strain>
    </source>
</reference>
<gene>
    <name evidence="3" type="ORF">NNJEOMEG_01158</name>
</gene>
<proteinExistence type="predicted"/>
<organism evidence="3 4">
    <name type="scientific">Fundidesulfovibrio magnetotacticus</name>
    <dbReference type="NCBI Taxonomy" id="2730080"/>
    <lineage>
        <taxon>Bacteria</taxon>
        <taxon>Pseudomonadati</taxon>
        <taxon>Thermodesulfobacteriota</taxon>
        <taxon>Desulfovibrionia</taxon>
        <taxon>Desulfovibrionales</taxon>
        <taxon>Desulfovibrionaceae</taxon>
        <taxon>Fundidesulfovibrio</taxon>
    </lineage>
</organism>
<dbReference type="Proteomes" id="UP000494245">
    <property type="component" value="Unassembled WGS sequence"/>
</dbReference>
<feature type="repeat" description="TPR" evidence="1">
    <location>
        <begin position="225"/>
        <end position="258"/>
    </location>
</feature>
<comment type="caution">
    <text evidence="3">The sequence shown here is derived from an EMBL/GenBank/DDBJ whole genome shotgun (WGS) entry which is preliminary data.</text>
</comment>
<dbReference type="InterPro" id="IPR011990">
    <property type="entry name" value="TPR-like_helical_dom_sf"/>
</dbReference>
<dbReference type="AlphaFoldDB" id="A0A6V8LU43"/>
<evidence type="ECO:0000313" key="4">
    <source>
        <dbReference type="Proteomes" id="UP000494245"/>
    </source>
</evidence>
<keyword evidence="1" id="KW-0802">TPR repeat</keyword>
<accession>A0A6V8LU43</accession>
<dbReference type="Gene3D" id="1.25.40.10">
    <property type="entry name" value="Tetratricopeptide repeat domain"/>
    <property type="match status" value="1"/>
</dbReference>
<name>A0A6V8LU43_9BACT</name>
<dbReference type="SUPFAM" id="SSF48452">
    <property type="entry name" value="TPR-like"/>
    <property type="match status" value="1"/>
</dbReference>
<evidence type="ECO:0000256" key="2">
    <source>
        <dbReference type="SAM" id="SignalP"/>
    </source>
</evidence>
<feature type="chain" id="PRO_5028966035" description="Tetratricopeptide repeat protein" evidence="2">
    <location>
        <begin position="29"/>
        <end position="530"/>
    </location>
</feature>
<evidence type="ECO:0000313" key="3">
    <source>
        <dbReference type="EMBL" id="GFK93326.1"/>
    </source>
</evidence>
<evidence type="ECO:0000256" key="1">
    <source>
        <dbReference type="PROSITE-ProRule" id="PRU00339"/>
    </source>
</evidence>
<sequence length="530" mass="57884">MSFPRRAAPLAVLLACLVLLAAPPGARAALRAVVLPLQPAPGAPVEGFGAAVQNIVENALVLHGGFEETFFLNYTEAFDSAGDLQAYIGGQRAAESPLPGLARRGVRLALGGTVEPGSGTTRQARLWLKDLETGERSEILLPVDPLAGLTGLRSGLIPLLEQAAGRPFNPAQAKALRRPEILPMKAFSLLGHAYASYLVSTRARIRPPFRLSFSARALELAPNSATALNMHGWLLHASGDDAPALTLFRKALDRDPSLVDALDGMARLTLDRSGQEQALPWVLRKTRTRDEGVGPGLARVHHHLAGMAKGSDRNRVAAWHLNKATVLDPAWDRPLLELTLALSRMERFEDARRALDKRLAREKSPALRTRYLEQMALVRLWESQAAQREKKTPQRVQALEQAVELAAVTPGMARDLRWRVRYELADALCAGGEPGRAAQELSAAEAANQTEQLLQNALMAFCLARSGRSAEARALAWETLSATAEQERRRDPVPRRAYESLGRAFDALDRQELARIMERHATPHIPDPAK</sequence>